<dbReference type="Proteomes" id="UP000789920">
    <property type="component" value="Unassembled WGS sequence"/>
</dbReference>
<feature type="non-terminal residue" evidence="1">
    <location>
        <position position="381"/>
    </location>
</feature>
<name>A0ACA9P7L2_9GLOM</name>
<evidence type="ECO:0000313" key="2">
    <source>
        <dbReference type="Proteomes" id="UP000789920"/>
    </source>
</evidence>
<protein>
    <submittedName>
        <fullName evidence="1">19398_t:CDS:1</fullName>
    </submittedName>
</protein>
<reference evidence="1" key="1">
    <citation type="submission" date="2021-06" db="EMBL/GenBank/DDBJ databases">
        <authorList>
            <person name="Kallberg Y."/>
            <person name="Tangrot J."/>
            <person name="Rosling A."/>
        </authorList>
    </citation>
    <scope>NUCLEOTIDE SEQUENCE</scope>
    <source>
        <strain evidence="1">MA461A</strain>
    </source>
</reference>
<comment type="caution">
    <text evidence="1">The sequence shown here is derived from an EMBL/GenBank/DDBJ whole genome shotgun (WGS) entry which is preliminary data.</text>
</comment>
<accession>A0ACA9P7L2</accession>
<gene>
    <name evidence="1" type="ORF">RPERSI_LOCUS9776</name>
</gene>
<sequence>SLSTTKQHFSDLDNYEEEKNVKKIKSYSSPLSFALLNNLINHHIKDKQLLIHRPSECVGPPTLEFINGMAEIYRSEHERFIVFKEKIRKLFGEKLRMISLEDDSKNDGVLEFNVFSKSVLRFLVEIKNEIGTGSCDLTIQASASFAKYYTQEIYGKKLIIDPLTDFIPFISTNNRAYVEQVALLFKALCLGVNRLKEYYTSLDIPTNQQNSYCFFLYPNQYKHQDTIIEFTYEEKLVDHKLFWKAITKDRQKIIVNKEMVDGFYMVVMDYVEAEPLYNCSSLSRNKYKAILRDVKEAIDKLHEKSIVFSDLCDSNILVNKSQGQYKEMLIDFDWASKDEIKCYLSFMNHKHINWLSGAEDRKKLSHKHDVYWLELLKHKYL</sequence>
<feature type="non-terminal residue" evidence="1">
    <location>
        <position position="1"/>
    </location>
</feature>
<evidence type="ECO:0000313" key="1">
    <source>
        <dbReference type="EMBL" id="CAG8695835.1"/>
    </source>
</evidence>
<dbReference type="EMBL" id="CAJVQC010018760">
    <property type="protein sequence ID" value="CAG8695835.1"/>
    <property type="molecule type" value="Genomic_DNA"/>
</dbReference>
<organism evidence="1 2">
    <name type="scientific">Racocetra persica</name>
    <dbReference type="NCBI Taxonomy" id="160502"/>
    <lineage>
        <taxon>Eukaryota</taxon>
        <taxon>Fungi</taxon>
        <taxon>Fungi incertae sedis</taxon>
        <taxon>Mucoromycota</taxon>
        <taxon>Glomeromycotina</taxon>
        <taxon>Glomeromycetes</taxon>
        <taxon>Diversisporales</taxon>
        <taxon>Gigasporaceae</taxon>
        <taxon>Racocetra</taxon>
    </lineage>
</organism>
<keyword evidence="2" id="KW-1185">Reference proteome</keyword>
<proteinExistence type="predicted"/>